<evidence type="ECO:0000313" key="3">
    <source>
        <dbReference type="Proteomes" id="UP000502498"/>
    </source>
</evidence>
<evidence type="ECO:0000313" key="2">
    <source>
        <dbReference type="EMBL" id="QKJ20432.1"/>
    </source>
</evidence>
<dbReference type="AlphaFoldDB" id="A0A7D4Q2K4"/>
<proteinExistence type="predicted"/>
<dbReference type="RefSeq" id="WP_172990857.1">
    <property type="nucleotide sequence ID" value="NZ_CP054038.1"/>
</dbReference>
<feature type="compositionally biased region" description="Basic and acidic residues" evidence="1">
    <location>
        <begin position="20"/>
        <end position="65"/>
    </location>
</feature>
<sequence length="65" mass="7357">MGFMDDAKETAEAAGQKIKRTWEDTTDRIGDKTDELKADAEVKKAEAERDSVKARNEAKEELRDN</sequence>
<dbReference type="Proteomes" id="UP000502498">
    <property type="component" value="Chromosome"/>
</dbReference>
<protein>
    <submittedName>
        <fullName evidence="2">Uncharacterized protein</fullName>
    </submittedName>
</protein>
<dbReference type="EMBL" id="CP054038">
    <property type="protein sequence ID" value="QKJ20432.1"/>
    <property type="molecule type" value="Genomic_DNA"/>
</dbReference>
<name>A0A7D4Q2K4_9MICO</name>
<organism evidence="2 3">
    <name type="scientific">Microbacterium hominis</name>
    <dbReference type="NCBI Taxonomy" id="162426"/>
    <lineage>
        <taxon>Bacteria</taxon>
        <taxon>Bacillati</taxon>
        <taxon>Actinomycetota</taxon>
        <taxon>Actinomycetes</taxon>
        <taxon>Micrococcales</taxon>
        <taxon>Microbacteriaceae</taxon>
        <taxon>Microbacterium</taxon>
    </lineage>
</organism>
<evidence type="ECO:0000256" key="1">
    <source>
        <dbReference type="SAM" id="MobiDB-lite"/>
    </source>
</evidence>
<accession>A0A7D4Q2K4</accession>
<reference evidence="2 3" key="1">
    <citation type="submission" date="2020-05" db="EMBL/GenBank/DDBJ databases">
        <title>Strain PA2F3 complete genome.</title>
        <authorList>
            <person name="Kim Y.-S."/>
            <person name="Kim S.-J."/>
            <person name="Jung H.-k."/>
            <person name="Kim S.-E."/>
            <person name="Kim K.-H."/>
        </authorList>
    </citation>
    <scope>NUCLEOTIDE SEQUENCE [LARGE SCALE GENOMIC DNA]</scope>
    <source>
        <strain evidence="2 3">PA2F3</strain>
    </source>
</reference>
<feature type="region of interest" description="Disordered" evidence="1">
    <location>
        <begin position="1"/>
        <end position="65"/>
    </location>
</feature>
<feature type="compositionally biased region" description="Basic and acidic residues" evidence="1">
    <location>
        <begin position="1"/>
        <end position="11"/>
    </location>
</feature>
<gene>
    <name evidence="2" type="ORF">HQM25_14380</name>
</gene>